<sequence>MTRQKKILAICLAGLVLAGVYAWWQTPRPQRLAEEVVPPRSPAAPRRAPAAAPPAVADEARVRLDLLEKTEQDFPGYQRDLFGPLFAAPPTPPPPPPAPPMPAPPPPVAPPRPEPVAVDPPVRFRVLGFVEVGGAKTVFLDRDGDVYLAAEGETFGHEFRVVELTAARLVIEHLGRPHPIILPLEEPPGVSVFGASGAPAAQPGAPRRLIPPPRPTGR</sequence>
<evidence type="ECO:0000256" key="1">
    <source>
        <dbReference type="SAM" id="MobiDB-lite"/>
    </source>
</evidence>
<feature type="region of interest" description="Disordered" evidence="1">
    <location>
        <begin position="35"/>
        <end position="56"/>
    </location>
</feature>
<accession>A0ABY5ZQQ7</accession>
<dbReference type="EMBL" id="CP092109">
    <property type="protein sequence ID" value="UWZ81174.1"/>
    <property type="molecule type" value="Genomic_DNA"/>
</dbReference>
<dbReference type="RefSeq" id="WP_260749547.1">
    <property type="nucleotide sequence ID" value="NZ_CP092109.1"/>
</dbReference>
<name>A0ABY5ZQQ7_9BACT</name>
<evidence type="ECO:0000313" key="2">
    <source>
        <dbReference type="EMBL" id="UWZ81174.1"/>
    </source>
</evidence>
<organism evidence="2 3">
    <name type="scientific">Geoalkalibacter halelectricus</name>
    <dbReference type="NCBI Taxonomy" id="2847045"/>
    <lineage>
        <taxon>Bacteria</taxon>
        <taxon>Pseudomonadati</taxon>
        <taxon>Thermodesulfobacteriota</taxon>
        <taxon>Desulfuromonadia</taxon>
        <taxon>Desulfuromonadales</taxon>
        <taxon>Geoalkalibacteraceae</taxon>
        <taxon>Geoalkalibacter</taxon>
    </lineage>
</organism>
<feature type="region of interest" description="Disordered" evidence="1">
    <location>
        <begin position="194"/>
        <end position="218"/>
    </location>
</feature>
<feature type="compositionally biased region" description="Pro residues" evidence="1">
    <location>
        <begin position="87"/>
        <end position="114"/>
    </location>
</feature>
<gene>
    <name evidence="2" type="ORF">L9S41_07190</name>
</gene>
<reference evidence="2" key="1">
    <citation type="journal article" date="2022" name="Environ. Microbiol.">
        <title>Geoalkalibacter halelectricus SAP #1 sp. nov. possessing extracellular electron transfer and mineral#reducing capabilities from a haloalkaline environment.</title>
        <authorList>
            <person name="Yadav S."/>
            <person name="Singh R."/>
            <person name="Sundharam S.S."/>
            <person name="Chaudhary S."/>
            <person name="Krishnamurthi S."/>
            <person name="Patil S.A."/>
        </authorList>
    </citation>
    <scope>NUCLEOTIDE SEQUENCE</scope>
    <source>
        <strain evidence="2">SAP-1</strain>
    </source>
</reference>
<evidence type="ECO:0000313" key="3">
    <source>
        <dbReference type="Proteomes" id="UP001060414"/>
    </source>
</evidence>
<proteinExistence type="predicted"/>
<dbReference type="PRINTS" id="PR01217">
    <property type="entry name" value="PRICHEXTENSN"/>
</dbReference>
<feature type="region of interest" description="Disordered" evidence="1">
    <location>
        <begin position="85"/>
        <end position="114"/>
    </location>
</feature>
<keyword evidence="3" id="KW-1185">Reference proteome</keyword>
<dbReference type="Proteomes" id="UP001060414">
    <property type="component" value="Chromosome"/>
</dbReference>
<protein>
    <recommendedName>
        <fullName evidence="4">Type II secretion system protein GspC N-terminal domain-containing protein</fullName>
    </recommendedName>
</protein>
<feature type="compositionally biased region" description="Pro residues" evidence="1">
    <location>
        <begin position="209"/>
        <end position="218"/>
    </location>
</feature>
<evidence type="ECO:0008006" key="4">
    <source>
        <dbReference type="Google" id="ProtNLM"/>
    </source>
</evidence>
<feature type="compositionally biased region" description="Low complexity" evidence="1">
    <location>
        <begin position="194"/>
        <end position="206"/>
    </location>
</feature>